<feature type="compositionally biased region" description="Basic and acidic residues" evidence="1">
    <location>
        <begin position="61"/>
        <end position="78"/>
    </location>
</feature>
<reference evidence="2" key="2">
    <citation type="submission" date="2025-08" db="UniProtKB">
        <authorList>
            <consortium name="Ensembl"/>
        </authorList>
    </citation>
    <scope>IDENTIFICATION</scope>
    <source>
        <strain evidence="2">Thorbecke</strain>
    </source>
</reference>
<keyword evidence="3" id="KW-1185">Reference proteome</keyword>
<proteinExistence type="predicted"/>
<evidence type="ECO:0000256" key="1">
    <source>
        <dbReference type="SAM" id="MobiDB-lite"/>
    </source>
</evidence>
<feature type="region of interest" description="Disordered" evidence="1">
    <location>
        <begin position="45"/>
        <end position="81"/>
    </location>
</feature>
<dbReference type="InParanoid" id="A0A5F9DQ65"/>
<sequence length="143" mass="15713">EGMIHSPKEDWEKVPRGSSDVALPLVSLLAQVTLVSASPSERIQNWPFLQQGQGQAPARRANKEGAEDSTDTRHEESCTGKCQSQLRPLWPRWELTNRCGDDANTSAWRRSVQAAWRGSHTASFSSPLGPEEPASSLRVLPPA</sequence>
<dbReference type="Ensembl" id="ENSOCUT00000061674.1">
    <property type="protein sequence ID" value="ENSOCUP00000048175.1"/>
    <property type="gene ID" value="ENSOCUG00000035359.1"/>
</dbReference>
<feature type="region of interest" description="Disordered" evidence="1">
    <location>
        <begin position="119"/>
        <end position="143"/>
    </location>
</feature>
<dbReference type="Bgee" id="ENSOCUG00000035359">
    <property type="expression patterns" value="Expressed in frontal cortex and 3 other cell types or tissues"/>
</dbReference>
<dbReference type="AlphaFoldDB" id="A0A5F9DQ65"/>
<dbReference type="Proteomes" id="UP000001811">
    <property type="component" value="Chromosome 1"/>
</dbReference>
<evidence type="ECO:0000313" key="2">
    <source>
        <dbReference type="Ensembl" id="ENSOCUP00000048175.1"/>
    </source>
</evidence>
<dbReference type="EMBL" id="AAGW02008250">
    <property type="status" value="NOT_ANNOTATED_CDS"/>
    <property type="molecule type" value="Genomic_DNA"/>
</dbReference>
<reference evidence="2" key="3">
    <citation type="submission" date="2025-09" db="UniProtKB">
        <authorList>
            <consortium name="Ensembl"/>
        </authorList>
    </citation>
    <scope>IDENTIFICATION</scope>
    <source>
        <strain evidence="2">Thorbecke</strain>
    </source>
</reference>
<reference evidence="2 3" key="1">
    <citation type="journal article" date="2011" name="Nature">
        <title>A high-resolution map of human evolutionary constraint using 29 mammals.</title>
        <authorList>
            <person name="Lindblad-Toh K."/>
            <person name="Garber M."/>
            <person name="Zuk O."/>
            <person name="Lin M.F."/>
            <person name="Parker B.J."/>
            <person name="Washietl S."/>
            <person name="Kheradpour P."/>
            <person name="Ernst J."/>
            <person name="Jordan G."/>
            <person name="Mauceli E."/>
            <person name="Ward L.D."/>
            <person name="Lowe C.B."/>
            <person name="Holloway A.K."/>
            <person name="Clamp M."/>
            <person name="Gnerre S."/>
            <person name="Alfoldi J."/>
            <person name="Beal K."/>
            <person name="Chang J."/>
            <person name="Clawson H."/>
            <person name="Cuff J."/>
            <person name="Di Palma F."/>
            <person name="Fitzgerald S."/>
            <person name="Flicek P."/>
            <person name="Guttman M."/>
            <person name="Hubisz M.J."/>
            <person name="Jaffe D.B."/>
            <person name="Jungreis I."/>
            <person name="Kent W.J."/>
            <person name="Kostka D."/>
            <person name="Lara M."/>
            <person name="Martins A.L."/>
            <person name="Massingham T."/>
            <person name="Moltke I."/>
            <person name="Raney B.J."/>
            <person name="Rasmussen M.D."/>
            <person name="Robinson J."/>
            <person name="Stark A."/>
            <person name="Vilella A.J."/>
            <person name="Wen J."/>
            <person name="Xie X."/>
            <person name="Zody M.C."/>
            <person name="Baldwin J."/>
            <person name="Bloom T."/>
            <person name="Chin C.W."/>
            <person name="Heiman D."/>
            <person name="Nicol R."/>
            <person name="Nusbaum C."/>
            <person name="Young S."/>
            <person name="Wilkinson J."/>
            <person name="Worley K.C."/>
            <person name="Kovar C.L."/>
            <person name="Muzny D.M."/>
            <person name="Gibbs R.A."/>
            <person name="Cree A."/>
            <person name="Dihn H.H."/>
            <person name="Fowler G."/>
            <person name="Jhangiani S."/>
            <person name="Joshi V."/>
            <person name="Lee S."/>
            <person name="Lewis L.R."/>
            <person name="Nazareth L.V."/>
            <person name="Okwuonu G."/>
            <person name="Santibanez J."/>
            <person name="Warren W.C."/>
            <person name="Mardis E.R."/>
            <person name="Weinstock G.M."/>
            <person name="Wilson R.K."/>
            <person name="Delehaunty K."/>
            <person name="Dooling D."/>
            <person name="Fronik C."/>
            <person name="Fulton L."/>
            <person name="Fulton B."/>
            <person name="Graves T."/>
            <person name="Minx P."/>
            <person name="Sodergren E."/>
            <person name="Birney E."/>
            <person name="Margulies E.H."/>
            <person name="Herrero J."/>
            <person name="Green E.D."/>
            <person name="Haussler D."/>
            <person name="Siepel A."/>
            <person name="Goldman N."/>
            <person name="Pollard K.S."/>
            <person name="Pedersen J.S."/>
            <person name="Lander E.S."/>
            <person name="Kellis M."/>
        </authorList>
    </citation>
    <scope>NUCLEOTIDE SEQUENCE [LARGE SCALE GENOMIC DNA]</scope>
    <source>
        <strain evidence="2 3">Thorbecke inbred</strain>
    </source>
</reference>
<evidence type="ECO:0000313" key="3">
    <source>
        <dbReference type="Proteomes" id="UP000001811"/>
    </source>
</evidence>
<name>A0A5F9DQ65_RABIT</name>
<organism evidence="2 3">
    <name type="scientific">Oryctolagus cuniculus</name>
    <name type="common">Rabbit</name>
    <dbReference type="NCBI Taxonomy" id="9986"/>
    <lineage>
        <taxon>Eukaryota</taxon>
        <taxon>Metazoa</taxon>
        <taxon>Chordata</taxon>
        <taxon>Craniata</taxon>
        <taxon>Vertebrata</taxon>
        <taxon>Euteleostomi</taxon>
        <taxon>Mammalia</taxon>
        <taxon>Eutheria</taxon>
        <taxon>Euarchontoglires</taxon>
        <taxon>Glires</taxon>
        <taxon>Lagomorpha</taxon>
        <taxon>Leporidae</taxon>
        <taxon>Oryctolagus</taxon>
    </lineage>
</organism>
<accession>A0A5F9DQ65</accession>
<protein>
    <submittedName>
        <fullName evidence="2">Uncharacterized protein</fullName>
    </submittedName>
</protein>